<dbReference type="Pfam" id="PF14521">
    <property type="entry name" value="Aspzincin_M35"/>
    <property type="match status" value="1"/>
</dbReference>
<dbReference type="InterPro" id="IPR050414">
    <property type="entry name" value="Fungal_M35_metalloproteases"/>
</dbReference>
<name>A0A4P7MTN3_PYROR</name>
<dbReference type="GO" id="GO:0006508">
    <property type="term" value="P:proteolysis"/>
    <property type="evidence" value="ECO:0007669"/>
    <property type="project" value="UniProtKB-KW"/>
</dbReference>
<accession>A0A4P7MTN3</accession>
<evidence type="ECO:0000256" key="1">
    <source>
        <dbReference type="ARBA" id="ARBA00001947"/>
    </source>
</evidence>
<keyword evidence="3" id="KW-0645">Protease</keyword>
<protein>
    <recommendedName>
        <fullName evidence="9">Lysine-specific metallo-endopeptidase domain-containing protein</fullName>
    </recommendedName>
</protein>
<evidence type="ECO:0000256" key="5">
    <source>
        <dbReference type="ARBA" id="ARBA00022801"/>
    </source>
</evidence>
<feature type="domain" description="Lysine-specific metallo-endopeptidase" evidence="9">
    <location>
        <begin position="87"/>
        <end position="205"/>
    </location>
</feature>
<dbReference type="Proteomes" id="UP000294847">
    <property type="component" value="Chromosome 1"/>
</dbReference>
<comment type="similarity">
    <text evidence="2">Belongs to the peptidase M35 family.</text>
</comment>
<dbReference type="GO" id="GO:0004222">
    <property type="term" value="F:metalloendopeptidase activity"/>
    <property type="evidence" value="ECO:0007669"/>
    <property type="project" value="InterPro"/>
</dbReference>
<organism evidence="10 11">
    <name type="scientific">Pyricularia oryzae</name>
    <name type="common">Rice blast fungus</name>
    <name type="synonym">Magnaporthe oryzae</name>
    <dbReference type="NCBI Taxonomy" id="318829"/>
    <lineage>
        <taxon>Eukaryota</taxon>
        <taxon>Fungi</taxon>
        <taxon>Dikarya</taxon>
        <taxon>Ascomycota</taxon>
        <taxon>Pezizomycotina</taxon>
        <taxon>Sordariomycetes</taxon>
        <taxon>Sordariomycetidae</taxon>
        <taxon>Magnaporthales</taxon>
        <taxon>Pyriculariaceae</taxon>
        <taxon>Pyricularia</taxon>
    </lineage>
</organism>
<keyword evidence="6" id="KW-0862">Zinc</keyword>
<dbReference type="InterPro" id="IPR029463">
    <property type="entry name" value="Lys_MEP"/>
</dbReference>
<dbReference type="Gene3D" id="3.40.390.10">
    <property type="entry name" value="Collagenase (Catalytic Domain)"/>
    <property type="match status" value="1"/>
</dbReference>
<dbReference type="GO" id="GO:0046872">
    <property type="term" value="F:metal ion binding"/>
    <property type="evidence" value="ECO:0007669"/>
    <property type="project" value="UniProtKB-KW"/>
</dbReference>
<evidence type="ECO:0000256" key="2">
    <source>
        <dbReference type="ARBA" id="ARBA00010279"/>
    </source>
</evidence>
<feature type="signal peptide" evidence="8">
    <location>
        <begin position="1"/>
        <end position="17"/>
    </location>
</feature>
<comment type="cofactor">
    <cofactor evidence="1">
        <name>Zn(2+)</name>
        <dbReference type="ChEBI" id="CHEBI:29105"/>
    </cofactor>
</comment>
<proteinExistence type="inferred from homology"/>
<gene>
    <name evidence="10" type="ORF">PoMZ_09220</name>
</gene>
<dbReference type="EMBL" id="CP034204">
    <property type="protein sequence ID" value="QBZ53533.1"/>
    <property type="molecule type" value="Genomic_DNA"/>
</dbReference>
<dbReference type="AlphaFoldDB" id="A0A4P7MTN3"/>
<reference evidence="10 11" key="1">
    <citation type="journal article" date="2019" name="Mol. Biol. Evol.">
        <title>Blast fungal genomes show frequent chromosomal changes, gene gains and losses, and effector gene turnover.</title>
        <authorList>
            <person name="Gomez Luciano L.B."/>
            <person name="Jason Tsai I."/>
            <person name="Chuma I."/>
            <person name="Tosa Y."/>
            <person name="Chen Y.H."/>
            <person name="Li J.Y."/>
            <person name="Li M.Y."/>
            <person name="Jade Lu M.Y."/>
            <person name="Nakayashiki H."/>
            <person name="Li W.H."/>
        </authorList>
    </citation>
    <scope>NUCLEOTIDE SEQUENCE [LARGE SCALE GENOMIC DNA]</scope>
    <source>
        <strain evidence="10">MZ5-1-6</strain>
    </source>
</reference>
<evidence type="ECO:0000256" key="8">
    <source>
        <dbReference type="SAM" id="SignalP"/>
    </source>
</evidence>
<dbReference type="PANTHER" id="PTHR37016">
    <property type="match status" value="1"/>
</dbReference>
<evidence type="ECO:0000256" key="6">
    <source>
        <dbReference type="ARBA" id="ARBA00022833"/>
    </source>
</evidence>
<evidence type="ECO:0000256" key="7">
    <source>
        <dbReference type="ARBA" id="ARBA00023049"/>
    </source>
</evidence>
<dbReference type="SUPFAM" id="SSF55486">
    <property type="entry name" value="Metalloproteases ('zincins'), catalytic domain"/>
    <property type="match status" value="1"/>
</dbReference>
<keyword evidence="5" id="KW-0378">Hydrolase</keyword>
<evidence type="ECO:0000313" key="10">
    <source>
        <dbReference type="EMBL" id="QBZ53533.1"/>
    </source>
</evidence>
<evidence type="ECO:0000259" key="9">
    <source>
        <dbReference type="Pfam" id="PF14521"/>
    </source>
</evidence>
<dbReference type="PANTHER" id="PTHR37016:SF3">
    <property type="entry name" value="NEUTRAL PROTEASE 2-RELATED"/>
    <property type="match status" value="1"/>
</dbReference>
<dbReference type="InterPro" id="IPR024079">
    <property type="entry name" value="MetalloPept_cat_dom_sf"/>
</dbReference>
<feature type="chain" id="PRO_5020983853" description="Lysine-specific metallo-endopeptidase domain-containing protein" evidence="8">
    <location>
        <begin position="18"/>
        <end position="268"/>
    </location>
</feature>
<sequence length="268" mass="30669">MRYSLLFFAAHCAFAVAGLVQPVNHDGKTQSGAILARDNQIDITEIAGRGSSEIAKRAVIDETEGPRRRGIISTALKQCSHIAQWAMAATKTDHDRMWRFFKDDSPTTRDRAWKVFDRIRVACSDPNSDVYISGREPREAETRCKDGPLAYSSVWENKVYVCPKWFTLELNKLDGTSDLFQTIVLMREISRLYSYGGATYYAGYDSLQAVEEYVMTAYFVLKQSDLFCKVFGTPDARYRYIQWPDTLNSANTYAFFAQDLLLERLHRQ</sequence>
<keyword evidence="7" id="KW-0482">Metalloprotease</keyword>
<evidence type="ECO:0000256" key="4">
    <source>
        <dbReference type="ARBA" id="ARBA00022723"/>
    </source>
</evidence>
<evidence type="ECO:0000313" key="11">
    <source>
        <dbReference type="Proteomes" id="UP000294847"/>
    </source>
</evidence>
<keyword evidence="4" id="KW-0479">Metal-binding</keyword>
<evidence type="ECO:0000256" key="3">
    <source>
        <dbReference type="ARBA" id="ARBA00022670"/>
    </source>
</evidence>
<keyword evidence="8" id="KW-0732">Signal</keyword>